<accession>A0A2P2LW22</accession>
<dbReference type="AlphaFoldDB" id="A0A2P2LW22"/>
<sequence>MEYRLSSTLVNPERYFSTSSHSPFVTISSKYLMLKKNPDSCSNL</sequence>
<reference evidence="1" key="1">
    <citation type="submission" date="2018-02" db="EMBL/GenBank/DDBJ databases">
        <title>Rhizophora mucronata_Transcriptome.</title>
        <authorList>
            <person name="Meera S.P."/>
            <person name="Sreeshan A."/>
            <person name="Augustine A."/>
        </authorList>
    </citation>
    <scope>NUCLEOTIDE SEQUENCE</scope>
    <source>
        <tissue evidence="1">Leaf</tissue>
    </source>
</reference>
<dbReference type="EMBL" id="GGEC01041687">
    <property type="protein sequence ID" value="MBX22171.1"/>
    <property type="molecule type" value="Transcribed_RNA"/>
</dbReference>
<proteinExistence type="predicted"/>
<organism evidence="1">
    <name type="scientific">Rhizophora mucronata</name>
    <name type="common">Asiatic mangrove</name>
    <dbReference type="NCBI Taxonomy" id="61149"/>
    <lineage>
        <taxon>Eukaryota</taxon>
        <taxon>Viridiplantae</taxon>
        <taxon>Streptophyta</taxon>
        <taxon>Embryophyta</taxon>
        <taxon>Tracheophyta</taxon>
        <taxon>Spermatophyta</taxon>
        <taxon>Magnoliopsida</taxon>
        <taxon>eudicotyledons</taxon>
        <taxon>Gunneridae</taxon>
        <taxon>Pentapetalae</taxon>
        <taxon>rosids</taxon>
        <taxon>fabids</taxon>
        <taxon>Malpighiales</taxon>
        <taxon>Rhizophoraceae</taxon>
        <taxon>Rhizophora</taxon>
    </lineage>
</organism>
<protein>
    <submittedName>
        <fullName evidence="1">Uncharacterized protein</fullName>
    </submittedName>
</protein>
<name>A0A2P2LW22_RHIMU</name>
<evidence type="ECO:0000313" key="1">
    <source>
        <dbReference type="EMBL" id="MBX22171.1"/>
    </source>
</evidence>